<reference evidence="3" key="2">
    <citation type="submission" date="2015-01" db="EMBL/GenBank/DDBJ databases">
        <title>Evolutionary Origins and Diversification of the Mycorrhizal Mutualists.</title>
        <authorList>
            <consortium name="DOE Joint Genome Institute"/>
            <consortium name="Mycorrhizal Genomics Consortium"/>
            <person name="Kohler A."/>
            <person name="Kuo A."/>
            <person name="Nagy L.G."/>
            <person name="Floudas D."/>
            <person name="Copeland A."/>
            <person name="Barry K.W."/>
            <person name="Cichocki N."/>
            <person name="Veneault-Fourrey C."/>
            <person name="LaButti K."/>
            <person name="Lindquist E.A."/>
            <person name="Lipzen A."/>
            <person name="Lundell T."/>
            <person name="Morin E."/>
            <person name="Murat C."/>
            <person name="Riley R."/>
            <person name="Ohm R."/>
            <person name="Sun H."/>
            <person name="Tunlid A."/>
            <person name="Henrissat B."/>
            <person name="Grigoriev I.V."/>
            <person name="Hibbett D.S."/>
            <person name="Martin F."/>
        </authorList>
    </citation>
    <scope>NUCLEOTIDE SEQUENCE [LARGE SCALE GENOMIC DNA]</scope>
    <source>
        <strain evidence="3">MUT 4182</strain>
    </source>
</reference>
<keyword evidence="1" id="KW-0732">Signal</keyword>
<evidence type="ECO:0008006" key="4">
    <source>
        <dbReference type="Google" id="ProtNLM"/>
    </source>
</evidence>
<evidence type="ECO:0000313" key="2">
    <source>
        <dbReference type="EMBL" id="KIO33222.1"/>
    </source>
</evidence>
<accession>A0A0C3MHR8</accession>
<protein>
    <recommendedName>
        <fullName evidence="4">F-box domain-containing protein</fullName>
    </recommendedName>
</protein>
<dbReference type="Gene3D" id="3.80.10.10">
    <property type="entry name" value="Ribonuclease Inhibitor"/>
    <property type="match status" value="1"/>
</dbReference>
<proteinExistence type="predicted"/>
<dbReference type="AlphaFoldDB" id="A0A0C3MHR8"/>
<keyword evidence="3" id="KW-1185">Reference proteome</keyword>
<sequence length="489" mass="56656">MIDYTILPPETWLVVLEFLVLAVPIFDPKATTEKDSAVLKISPHIQAVSSLSRFFYQLTYPYRFREVHFMVDDSKSLTLKLHRIKELLDFLERRTEAKTWIRVLSIGRESPSLGRPRENNFEMDYLALERRIHKVILEMRCLNSLRCGFVAFSSSVLAGLLQLPQLERLELEEFRLIQNPSDQTPDWDMMDQRGTALRYLTVNAIGPPATFSTTSALVHLLKQEKLVELTYRPHIFLQVQRGISVLWTISCHIPDYVFTSLRRLYIMLPPSDDEIQHFVQLGARCPNLTSLTITWNFLDTTSQLEDRLNRSGLTEYHFPALQHFDGPFALAPIFIQRRPVHTVISDIFTQLQGTDRGESRMPLALNIAALKPTVPLRVLHLVVPRWSDGDFEAIAQHHPELEELDYECLEEEAMCWSTRLDDAFRALTKLKRLTLENMENELPHDDVGADHHLVAKLRKMCPNLRYAHISWLGTWRFDPEHKITKAPAN</sequence>
<gene>
    <name evidence="2" type="ORF">M407DRAFT_17788</name>
</gene>
<evidence type="ECO:0000313" key="3">
    <source>
        <dbReference type="Proteomes" id="UP000054248"/>
    </source>
</evidence>
<dbReference type="HOGENOM" id="CLU_558009_0_0_1"/>
<reference evidence="2 3" key="1">
    <citation type="submission" date="2014-04" db="EMBL/GenBank/DDBJ databases">
        <authorList>
            <consortium name="DOE Joint Genome Institute"/>
            <person name="Kuo A."/>
            <person name="Girlanda M."/>
            <person name="Perotto S."/>
            <person name="Kohler A."/>
            <person name="Nagy L.G."/>
            <person name="Floudas D."/>
            <person name="Copeland A."/>
            <person name="Barry K.W."/>
            <person name="Cichocki N."/>
            <person name="Veneault-Fourrey C."/>
            <person name="LaButti K."/>
            <person name="Lindquist E.A."/>
            <person name="Lipzen A."/>
            <person name="Lundell T."/>
            <person name="Morin E."/>
            <person name="Murat C."/>
            <person name="Sun H."/>
            <person name="Tunlid A."/>
            <person name="Henrissat B."/>
            <person name="Grigoriev I.V."/>
            <person name="Hibbett D.S."/>
            <person name="Martin F."/>
            <person name="Nordberg H.P."/>
            <person name="Cantor M.N."/>
            <person name="Hua S.X."/>
        </authorList>
    </citation>
    <scope>NUCLEOTIDE SEQUENCE [LARGE SCALE GENOMIC DNA]</scope>
    <source>
        <strain evidence="2 3">MUT 4182</strain>
    </source>
</reference>
<evidence type="ECO:0000256" key="1">
    <source>
        <dbReference type="SAM" id="SignalP"/>
    </source>
</evidence>
<organism evidence="2 3">
    <name type="scientific">Tulasnella calospora MUT 4182</name>
    <dbReference type="NCBI Taxonomy" id="1051891"/>
    <lineage>
        <taxon>Eukaryota</taxon>
        <taxon>Fungi</taxon>
        <taxon>Dikarya</taxon>
        <taxon>Basidiomycota</taxon>
        <taxon>Agaricomycotina</taxon>
        <taxon>Agaricomycetes</taxon>
        <taxon>Cantharellales</taxon>
        <taxon>Tulasnellaceae</taxon>
        <taxon>Tulasnella</taxon>
    </lineage>
</organism>
<name>A0A0C3MHR8_9AGAM</name>
<dbReference type="InterPro" id="IPR032675">
    <property type="entry name" value="LRR_dom_sf"/>
</dbReference>
<dbReference type="Proteomes" id="UP000054248">
    <property type="component" value="Unassembled WGS sequence"/>
</dbReference>
<feature type="signal peptide" evidence="1">
    <location>
        <begin position="1"/>
        <end position="22"/>
    </location>
</feature>
<feature type="chain" id="PRO_5002166864" description="F-box domain-containing protein" evidence="1">
    <location>
        <begin position="23"/>
        <end position="489"/>
    </location>
</feature>
<dbReference type="SUPFAM" id="SSF52047">
    <property type="entry name" value="RNI-like"/>
    <property type="match status" value="1"/>
</dbReference>
<dbReference type="OrthoDB" id="3164543at2759"/>
<dbReference type="EMBL" id="KN822949">
    <property type="protein sequence ID" value="KIO33222.1"/>
    <property type="molecule type" value="Genomic_DNA"/>
</dbReference>